<dbReference type="CDD" id="cd09858">
    <property type="entry name" value="PIN_MKT1"/>
    <property type="match status" value="1"/>
</dbReference>
<sequence length="798" mass="88632">MPSSNLTDDPFVVQQMMCVRHNSWPETYGLPCALSSPHADRYSVSRRTHDVSVLEGSAIAVDATYFIQQMLDHTPSHEPLMCALAGLTGIHMHLENELNQWKAHKVTPLFIFEGLPVAGQDDVTIQNGLRDIQRTNAAWDLYFAGSASEAVAAFGATGCTYPDFPSYHSPVGPTGERACANTSCNDAATFRAQSLYPLLQRLLRKRKLHFLIVPYNASAQIAYFDMINSDQCGGIMGSPELLLYPIHDGIINAIDWNQKRVHALSKKQLVRSLGVSESLFTDALLLTGTSSLPTFPPLRDVNITPRPLSVADATNMLRTAEKNVASLCASFNDLLQAQDPQWLDKYRKARMAVSHFIYIAESGEICVNDFDRLTSDNHEYLGFQLPAELFHYLNKGLISPRVPSWIAYCRVTILPTLDGYVADEYKTLVTQQLVPYYETALALILNRINRGFNFQEMHLKVWYDAKFSLKLKHRGEDNNAVTRIAAWNASDASLNHFPRNDNTPAAASPGSIAFELSALSNKDFVAETRKAPKTHGVENADTIVSLTLWRLLTLRGYIEPKTLEPTKLGVALGKAFAALEPVVKKHPELTASLHAAALLAFDLIRLDLLNAKNQHAELQGYPANGPVEDRDAAVLISRVATLLPLRQDTSGYTGPLSKSLLAFHTLTTTVGEANRAIIESLLALTFMSNQANRDRADFWDIGHRLPFIEFPDAALGIAVKTFLDESFEDNTPEEKEARKQAFPAKFVPHATHPFEDIEIAFGLVEALYAGVQTLGDDEIKGDVKAEWERAKKYLDRRK</sequence>
<evidence type="ECO:0000256" key="1">
    <source>
        <dbReference type="ARBA" id="ARBA00022845"/>
    </source>
</evidence>
<reference evidence="5 6" key="2">
    <citation type="journal article" date="2015" name="Eukaryot. Cell">
        <title>Asexual propagation of a virulent clone complex in a human and feline outbreak of sporotrichosis.</title>
        <authorList>
            <person name="Teixeira Mde M."/>
            <person name="Rodrigues A.M."/>
            <person name="Tsui C.K."/>
            <person name="de Almeida L.G."/>
            <person name="Van Diepeningen A.D."/>
            <person name="van den Ende B.G."/>
            <person name="Fernandes G.F."/>
            <person name="Kano R."/>
            <person name="Hamelin R.C."/>
            <person name="Lopes-Bezerra L.M."/>
            <person name="Vasconcelos A.T."/>
            <person name="de Hoog S."/>
            <person name="de Camargo Z.P."/>
            <person name="Felipe M.S."/>
        </authorList>
    </citation>
    <scope>NUCLEOTIDE SEQUENCE [LARGE SCALE GENOMIC DNA]</scope>
    <source>
        <strain evidence="5 6">1099-18</strain>
    </source>
</reference>
<dbReference type="InterPro" id="IPR029060">
    <property type="entry name" value="PIN-like_dom_sf"/>
</dbReference>
<dbReference type="RefSeq" id="XP_016583391.1">
    <property type="nucleotide sequence ID" value="XM_016731716.1"/>
</dbReference>
<evidence type="ECO:0000259" key="3">
    <source>
        <dbReference type="Pfam" id="PF12246"/>
    </source>
</evidence>
<dbReference type="VEuPathDB" id="FungiDB:SPSK_04958"/>
<accession>A0A0F2LW41</accession>
<dbReference type="InterPro" id="IPR037314">
    <property type="entry name" value="MKT1_H3TH"/>
</dbReference>
<dbReference type="KEGG" id="ssck:SPSK_04958"/>
<dbReference type="InterPro" id="IPR022039">
    <property type="entry name" value="MKT1_C"/>
</dbReference>
<dbReference type="GeneID" id="27666993"/>
<evidence type="ECO:0000313" key="6">
    <source>
        <dbReference type="Proteomes" id="UP000033710"/>
    </source>
</evidence>
<dbReference type="EMBL" id="AXCR01000012">
    <property type="protein sequence ID" value="KJR80715.1"/>
    <property type="molecule type" value="Genomic_DNA"/>
</dbReference>
<feature type="domain" description="Post-transcriptional regulator MKT1 C-terminal" evidence="3">
    <location>
        <begin position="550"/>
        <end position="795"/>
    </location>
</feature>
<protein>
    <submittedName>
        <fullName evidence="5">XPG I-region protein</fullName>
    </submittedName>
</protein>
<evidence type="ECO:0000313" key="5">
    <source>
        <dbReference type="EMBL" id="KJR80715.1"/>
    </source>
</evidence>
<dbReference type="Pfam" id="PF12247">
    <property type="entry name" value="MKT1_N"/>
    <property type="match status" value="1"/>
</dbReference>
<keyword evidence="1" id="KW-0810">Translation regulation</keyword>
<dbReference type="Gene3D" id="3.40.50.1010">
    <property type="entry name" value="5'-nuclease"/>
    <property type="match status" value="1"/>
</dbReference>
<proteinExistence type="inferred from homology"/>
<dbReference type="InterPro" id="IPR006084">
    <property type="entry name" value="XPG/Rad2"/>
</dbReference>
<evidence type="ECO:0000259" key="4">
    <source>
        <dbReference type="Pfam" id="PF12247"/>
    </source>
</evidence>
<dbReference type="PANTHER" id="PTHR11081:SF32">
    <property type="entry name" value="POST-TRANSCRIPTIONAL REGULATOR MKT1"/>
    <property type="match status" value="1"/>
</dbReference>
<dbReference type="GO" id="GO:0003730">
    <property type="term" value="F:mRNA 3'-UTR binding"/>
    <property type="evidence" value="ECO:0007669"/>
    <property type="project" value="TreeGrafter"/>
</dbReference>
<comment type="caution">
    <text evidence="5">The sequence shown here is derived from an EMBL/GenBank/DDBJ whole genome shotgun (WGS) entry which is preliminary data.</text>
</comment>
<dbReference type="InterPro" id="IPR022040">
    <property type="entry name" value="MKT1_N"/>
</dbReference>
<dbReference type="Proteomes" id="UP000033710">
    <property type="component" value="Unassembled WGS sequence"/>
</dbReference>
<dbReference type="GO" id="GO:0006417">
    <property type="term" value="P:regulation of translation"/>
    <property type="evidence" value="ECO:0007669"/>
    <property type="project" value="UniProtKB-KW"/>
</dbReference>
<reference evidence="5 6" key="1">
    <citation type="journal article" date="2014" name="BMC Genomics">
        <title>Comparative genomics of the major fungal agents of human and animal Sporotrichosis: Sporothrix schenckii and Sporothrix brasiliensis.</title>
        <authorList>
            <person name="Teixeira M.M."/>
            <person name="de Almeida L.G."/>
            <person name="Kubitschek-Barreira P."/>
            <person name="Alves F.L."/>
            <person name="Kioshima E.S."/>
            <person name="Abadio A.K."/>
            <person name="Fernandes L."/>
            <person name="Derengowski L.S."/>
            <person name="Ferreira K.S."/>
            <person name="Souza R.C."/>
            <person name="Ruiz J.C."/>
            <person name="de Andrade N.C."/>
            <person name="Paes H.C."/>
            <person name="Nicola A.M."/>
            <person name="Albuquerque P."/>
            <person name="Gerber A.L."/>
            <person name="Martins V.P."/>
            <person name="Peconick L.D."/>
            <person name="Neto A.V."/>
            <person name="Chaucanez C.B."/>
            <person name="Silva P.A."/>
            <person name="Cunha O.L."/>
            <person name="de Oliveira F.F."/>
            <person name="dos Santos T.C."/>
            <person name="Barros A.L."/>
            <person name="Soares M.A."/>
            <person name="de Oliveira L.M."/>
            <person name="Marini M.M."/>
            <person name="Villalobos-Duno H."/>
            <person name="Cunha M.M."/>
            <person name="de Hoog S."/>
            <person name="da Silveira J.F."/>
            <person name="Henrissat B."/>
            <person name="Nino-Vega G.A."/>
            <person name="Cisalpino P.S."/>
            <person name="Mora-Montes H.M."/>
            <person name="Almeida S.R."/>
            <person name="Stajich J.E."/>
            <person name="Lopes-Bezerra L.M."/>
            <person name="Vasconcelos A.T."/>
            <person name="Felipe M.S."/>
        </authorList>
    </citation>
    <scope>NUCLEOTIDE SEQUENCE [LARGE SCALE GENOMIC DNA]</scope>
    <source>
        <strain evidence="5 6">1099-18</strain>
    </source>
</reference>
<dbReference type="AlphaFoldDB" id="A0A0F2LW41"/>
<organism evidence="5 6">
    <name type="scientific">Sporothrix schenckii 1099-18</name>
    <dbReference type="NCBI Taxonomy" id="1397361"/>
    <lineage>
        <taxon>Eukaryota</taxon>
        <taxon>Fungi</taxon>
        <taxon>Dikarya</taxon>
        <taxon>Ascomycota</taxon>
        <taxon>Pezizomycotina</taxon>
        <taxon>Sordariomycetes</taxon>
        <taxon>Sordariomycetidae</taxon>
        <taxon>Ophiostomatales</taxon>
        <taxon>Ophiostomataceae</taxon>
        <taxon>Sporothrix</taxon>
    </lineage>
</organism>
<dbReference type="Pfam" id="PF12246">
    <property type="entry name" value="MKT1_C"/>
    <property type="match status" value="1"/>
</dbReference>
<dbReference type="PANTHER" id="PTHR11081">
    <property type="entry name" value="FLAP ENDONUCLEASE FAMILY MEMBER"/>
    <property type="match status" value="1"/>
</dbReference>
<feature type="domain" description="Post-transcriptional regulator MKT1 N-terminal" evidence="4">
    <location>
        <begin position="375"/>
        <end position="463"/>
    </location>
</feature>
<evidence type="ECO:0000256" key="2">
    <source>
        <dbReference type="ARBA" id="ARBA00024023"/>
    </source>
</evidence>
<gene>
    <name evidence="5" type="ORF">SPSK_04958</name>
</gene>
<comment type="similarity">
    <text evidence="2">Belongs to the XPG/RAD2 endonuclease family.</text>
</comment>
<dbReference type="OrthoDB" id="17262at2759"/>
<dbReference type="SUPFAM" id="SSF88723">
    <property type="entry name" value="PIN domain-like"/>
    <property type="match status" value="1"/>
</dbReference>
<dbReference type="CDD" id="cd09902">
    <property type="entry name" value="H3TH_MKT1"/>
    <property type="match status" value="1"/>
</dbReference>
<name>A0A0F2LW41_SPOSC</name>